<dbReference type="Gene3D" id="3.90.226.10">
    <property type="entry name" value="2-enoyl-CoA Hydratase, Chain A, domain 1"/>
    <property type="match status" value="1"/>
</dbReference>
<dbReference type="PANTHER" id="PTHR42964:SF1">
    <property type="entry name" value="POLYKETIDE BIOSYNTHESIS ENOYL-COA HYDRATASE PKSH-RELATED"/>
    <property type="match status" value="1"/>
</dbReference>
<dbReference type="InterPro" id="IPR029045">
    <property type="entry name" value="ClpP/crotonase-like_dom_sf"/>
</dbReference>
<evidence type="ECO:0000256" key="1">
    <source>
        <dbReference type="ARBA" id="ARBA00005254"/>
    </source>
</evidence>
<dbReference type="InterPro" id="IPR051683">
    <property type="entry name" value="Enoyl-CoA_Hydratase/Isomerase"/>
</dbReference>
<protein>
    <submittedName>
        <fullName evidence="2">Enoyl-CoA hydratase/isomerase family protein</fullName>
    </submittedName>
</protein>
<reference evidence="2 3" key="1">
    <citation type="submission" date="2018-10" db="EMBL/GenBank/DDBJ databases">
        <title>Xanthobacter tagetidis genome sequencing and assembly.</title>
        <authorList>
            <person name="Maclea K.S."/>
            <person name="Goen A.E."/>
            <person name="Fatima S.A."/>
        </authorList>
    </citation>
    <scope>NUCLEOTIDE SEQUENCE [LARGE SCALE GENOMIC DNA]</scope>
    <source>
        <strain evidence="2 3">ATCC 700314</strain>
    </source>
</reference>
<sequence>MRAPLTDTTGILAEEAHGAVRRLTLLRPLRRNAMDGALVEALAMALRRLDRDESVRAIVLDGAAPGFCAGSDLKYISALELDAMRRFEQACGDLGRLMSFLSKPVVAAVEGFAIGGGLTLAACCDLVVAAKGSRWSLPEVPIGWLTPWGLKALVARVGFVRARTLCFCLEALSGEEAAAMGLADRLAEDGQALADALRHAALLAELPPPAVAATKRFFARHVMAEGEAMDVEANLLFAANCAAPAARAAFDTFRAKSL</sequence>
<dbReference type="EMBL" id="RCTF01000011">
    <property type="protein sequence ID" value="RLP77147.1"/>
    <property type="molecule type" value="Genomic_DNA"/>
</dbReference>
<comment type="caution">
    <text evidence="2">The sequence shown here is derived from an EMBL/GenBank/DDBJ whole genome shotgun (WGS) entry which is preliminary data.</text>
</comment>
<dbReference type="OrthoDB" id="9795727at2"/>
<proteinExistence type="inferred from homology"/>
<gene>
    <name evidence="2" type="ORF">D9R14_14160</name>
</gene>
<organism evidence="2 3">
    <name type="scientific">Xanthobacter tagetidis</name>
    <dbReference type="NCBI Taxonomy" id="60216"/>
    <lineage>
        <taxon>Bacteria</taxon>
        <taxon>Pseudomonadati</taxon>
        <taxon>Pseudomonadota</taxon>
        <taxon>Alphaproteobacteria</taxon>
        <taxon>Hyphomicrobiales</taxon>
        <taxon>Xanthobacteraceae</taxon>
        <taxon>Xanthobacter</taxon>
    </lineage>
</organism>
<keyword evidence="3" id="KW-1185">Reference proteome</keyword>
<dbReference type="RefSeq" id="WP_121623985.1">
    <property type="nucleotide sequence ID" value="NZ_JACIIW010000008.1"/>
</dbReference>
<keyword evidence="2" id="KW-0413">Isomerase</keyword>
<dbReference type="GO" id="GO:0016853">
    <property type="term" value="F:isomerase activity"/>
    <property type="evidence" value="ECO:0007669"/>
    <property type="project" value="UniProtKB-KW"/>
</dbReference>
<dbReference type="InterPro" id="IPR001753">
    <property type="entry name" value="Enoyl-CoA_hydra/iso"/>
</dbReference>
<dbReference type="CDD" id="cd06558">
    <property type="entry name" value="crotonase-like"/>
    <property type="match status" value="1"/>
</dbReference>
<dbReference type="AlphaFoldDB" id="A0A3L7AAB8"/>
<name>A0A3L7AAB8_9HYPH</name>
<comment type="similarity">
    <text evidence="1">Belongs to the enoyl-CoA hydratase/isomerase family.</text>
</comment>
<evidence type="ECO:0000313" key="3">
    <source>
        <dbReference type="Proteomes" id="UP000269692"/>
    </source>
</evidence>
<dbReference type="Proteomes" id="UP000269692">
    <property type="component" value="Unassembled WGS sequence"/>
</dbReference>
<dbReference type="SUPFAM" id="SSF52096">
    <property type="entry name" value="ClpP/crotonase"/>
    <property type="match status" value="1"/>
</dbReference>
<dbReference type="GO" id="GO:0008300">
    <property type="term" value="P:isoprenoid catabolic process"/>
    <property type="evidence" value="ECO:0007669"/>
    <property type="project" value="TreeGrafter"/>
</dbReference>
<accession>A0A3L7AAB8</accession>
<dbReference type="Pfam" id="PF00378">
    <property type="entry name" value="ECH_1"/>
    <property type="match status" value="1"/>
</dbReference>
<dbReference type="PANTHER" id="PTHR42964">
    <property type="entry name" value="ENOYL-COA HYDRATASE"/>
    <property type="match status" value="1"/>
</dbReference>
<evidence type="ECO:0000313" key="2">
    <source>
        <dbReference type="EMBL" id="RLP77147.1"/>
    </source>
</evidence>